<reference evidence="7" key="1">
    <citation type="submission" date="2025-08" db="UniProtKB">
        <authorList>
            <consortium name="RefSeq"/>
        </authorList>
    </citation>
    <scope>IDENTIFICATION</scope>
    <source>
        <tissue evidence="7">Muscle</tissue>
    </source>
</reference>
<dbReference type="InterPro" id="IPR052444">
    <property type="entry name" value="Spz/Toll_ligand-like"/>
</dbReference>
<dbReference type="PANTHER" id="PTHR23199">
    <property type="entry name" value="NEUROTROPHIN 1-RELATED"/>
    <property type="match status" value="1"/>
</dbReference>
<dbReference type="InterPro" id="IPR032104">
    <property type="entry name" value="Spaetzle"/>
</dbReference>
<evidence type="ECO:0000256" key="3">
    <source>
        <dbReference type="ARBA" id="ARBA00023180"/>
    </source>
</evidence>
<accession>A0ABM1B385</accession>
<keyword evidence="2" id="KW-1015">Disulfide bond</keyword>
<evidence type="ECO:0000313" key="6">
    <source>
        <dbReference type="Proteomes" id="UP000694941"/>
    </source>
</evidence>
<evidence type="ECO:0000259" key="5">
    <source>
        <dbReference type="Pfam" id="PF16077"/>
    </source>
</evidence>
<evidence type="ECO:0000313" key="7">
    <source>
        <dbReference type="RefSeq" id="XP_013773890.1"/>
    </source>
</evidence>
<protein>
    <submittedName>
        <fullName evidence="7">Protein spaetzle-like</fullName>
    </submittedName>
</protein>
<evidence type="ECO:0000256" key="4">
    <source>
        <dbReference type="SAM" id="SignalP"/>
    </source>
</evidence>
<dbReference type="GeneID" id="106458877"/>
<dbReference type="RefSeq" id="XP_013773890.1">
    <property type="nucleotide sequence ID" value="XM_013918436.2"/>
</dbReference>
<feature type="chain" id="PRO_5046292833" evidence="4">
    <location>
        <begin position="19"/>
        <end position="249"/>
    </location>
</feature>
<evidence type="ECO:0000256" key="2">
    <source>
        <dbReference type="ARBA" id="ARBA00023157"/>
    </source>
</evidence>
<sequence>MMGLIFYLSVTGTFLVFTNFCIEDGTSSPSSNDERKEIEGKTSLSELAPPAIIFRENEDPPLAPPVDSFGVPECALNNTSTFCEEIPDYPNAEILKAMSKLSKDALKVVFSTGVEGRSGYSIGDLSETPLCESQTRTFRPKAGQTNAKEWVYVVNNVHYEQLVTAETCQEDGEPCRFINNNLPLGYRSVCRQRYAFKTLLAIKPKDKEPYKEDFRFPSCCTCYVTVPPEFRRKLPTTPQTSVEPSSESV</sequence>
<keyword evidence="1 4" id="KW-0732">Signal</keyword>
<feature type="domain" description="Spaetzle" evidence="5">
    <location>
        <begin position="129"/>
        <end position="224"/>
    </location>
</feature>
<dbReference type="Gene3D" id="2.10.90.10">
    <property type="entry name" value="Cystine-knot cytokines"/>
    <property type="match status" value="1"/>
</dbReference>
<dbReference type="Pfam" id="PF16077">
    <property type="entry name" value="Spaetzle"/>
    <property type="match status" value="1"/>
</dbReference>
<dbReference type="InterPro" id="IPR029034">
    <property type="entry name" value="Cystine-knot_cytokine"/>
</dbReference>
<dbReference type="Proteomes" id="UP000694941">
    <property type="component" value="Unplaced"/>
</dbReference>
<gene>
    <name evidence="7" type="primary">LOC106458877</name>
</gene>
<keyword evidence="3" id="KW-0325">Glycoprotein</keyword>
<evidence type="ECO:0000256" key="1">
    <source>
        <dbReference type="ARBA" id="ARBA00022729"/>
    </source>
</evidence>
<organism evidence="6 7">
    <name type="scientific">Limulus polyphemus</name>
    <name type="common">Atlantic horseshoe crab</name>
    <dbReference type="NCBI Taxonomy" id="6850"/>
    <lineage>
        <taxon>Eukaryota</taxon>
        <taxon>Metazoa</taxon>
        <taxon>Ecdysozoa</taxon>
        <taxon>Arthropoda</taxon>
        <taxon>Chelicerata</taxon>
        <taxon>Merostomata</taxon>
        <taxon>Xiphosura</taxon>
        <taxon>Limulidae</taxon>
        <taxon>Limulus</taxon>
    </lineage>
</organism>
<dbReference type="SUPFAM" id="SSF57501">
    <property type="entry name" value="Cystine-knot cytokines"/>
    <property type="match status" value="1"/>
</dbReference>
<dbReference type="PANTHER" id="PTHR23199:SF12">
    <property type="entry name" value="NEUROTROPHIN 1-RELATED"/>
    <property type="match status" value="1"/>
</dbReference>
<feature type="signal peptide" evidence="4">
    <location>
        <begin position="1"/>
        <end position="18"/>
    </location>
</feature>
<keyword evidence="6" id="KW-1185">Reference proteome</keyword>
<proteinExistence type="predicted"/>
<name>A0ABM1B385_LIMPO</name>